<dbReference type="InterPro" id="IPR044019">
    <property type="entry name" value="Cyanophycin_syn_N"/>
</dbReference>
<reference evidence="2" key="1">
    <citation type="submission" date="2020-05" db="EMBL/GenBank/DDBJ databases">
        <authorList>
            <person name="Chiriac C."/>
            <person name="Salcher M."/>
            <person name="Ghai R."/>
            <person name="Kavagutti S V."/>
        </authorList>
    </citation>
    <scope>NUCLEOTIDE SEQUENCE</scope>
</reference>
<protein>
    <recommendedName>
        <fullName evidence="1">Cyanophycin synthase-like N-terminal domain-containing protein</fullName>
    </recommendedName>
</protein>
<feature type="domain" description="Cyanophycin synthase-like N-terminal" evidence="1">
    <location>
        <begin position="25"/>
        <end position="139"/>
    </location>
</feature>
<sequence length="245" mass="27549">MKIESIDIIKGKNRWSESKDQLIHILLDLGKYEELPSNNIPGFYERIKKQIPTLQSHRCSVGKAGGFLKRIKEGTWMGHIIEHVALELQTLAGMKTGWGRTRGVKGKKGKYDIVFNYIDSECGKLAAREAIKVVKDIINDNDPKIDEIVTKLKKMRTKRLVEGYGALMMEPDPAERIMEPDTKRASAMMFYSGSSGTVPTHWNNSPFLAGRSGSSSFGANPRAKKKAAVMSYQEFVEAHKKFTNK</sequence>
<evidence type="ECO:0000259" key="1">
    <source>
        <dbReference type="Pfam" id="PF18921"/>
    </source>
</evidence>
<proteinExistence type="predicted"/>
<organism evidence="2">
    <name type="scientific">uncultured Caudovirales phage</name>
    <dbReference type="NCBI Taxonomy" id="2100421"/>
    <lineage>
        <taxon>Viruses</taxon>
        <taxon>Duplodnaviria</taxon>
        <taxon>Heunggongvirae</taxon>
        <taxon>Uroviricota</taxon>
        <taxon>Caudoviricetes</taxon>
        <taxon>Peduoviridae</taxon>
        <taxon>Maltschvirus</taxon>
        <taxon>Maltschvirus maltsch</taxon>
    </lineage>
</organism>
<dbReference type="Pfam" id="PF18921">
    <property type="entry name" value="Cyanophycin_syn"/>
    <property type="match status" value="1"/>
</dbReference>
<dbReference type="EMBL" id="LR796923">
    <property type="protein sequence ID" value="CAB4175500.1"/>
    <property type="molecule type" value="Genomic_DNA"/>
</dbReference>
<evidence type="ECO:0000313" key="2">
    <source>
        <dbReference type="EMBL" id="CAB4175500.1"/>
    </source>
</evidence>
<gene>
    <name evidence="2" type="ORF">UFOVP972_221</name>
</gene>
<name>A0A6J5PU94_9CAUD</name>
<accession>A0A6J5PU94</accession>